<accession>A0ABR4KE27</accession>
<comment type="caution">
    <text evidence="1">The sequence shown here is derived from an EMBL/GenBank/DDBJ whole genome shotgun (WGS) entry which is preliminary data.</text>
</comment>
<gene>
    <name evidence="1" type="ORF">BJX68DRAFT_237301</name>
</gene>
<reference evidence="1 2" key="1">
    <citation type="submission" date="2024-07" db="EMBL/GenBank/DDBJ databases">
        <title>Section-level genome sequencing and comparative genomics of Aspergillus sections Usti and Cavernicolus.</title>
        <authorList>
            <consortium name="Lawrence Berkeley National Laboratory"/>
            <person name="Nybo J.L."/>
            <person name="Vesth T.C."/>
            <person name="Theobald S."/>
            <person name="Frisvad J.C."/>
            <person name="Larsen T.O."/>
            <person name="Kjaerboelling I."/>
            <person name="Rothschild-Mancinelli K."/>
            <person name="Lyhne E.K."/>
            <person name="Kogle M.E."/>
            <person name="Barry K."/>
            <person name="Clum A."/>
            <person name="Na H."/>
            <person name="Ledsgaard L."/>
            <person name="Lin J."/>
            <person name="Lipzen A."/>
            <person name="Kuo A."/>
            <person name="Riley R."/>
            <person name="Mondo S."/>
            <person name="LaButti K."/>
            <person name="Haridas S."/>
            <person name="Pangalinan J."/>
            <person name="Salamov A.A."/>
            <person name="Simmons B.A."/>
            <person name="Magnuson J.K."/>
            <person name="Chen J."/>
            <person name="Drula E."/>
            <person name="Henrissat B."/>
            <person name="Wiebenga A."/>
            <person name="Lubbers R.J."/>
            <person name="Gomes A.C."/>
            <person name="Macurrencykelacurrency M.R."/>
            <person name="Stajich J."/>
            <person name="Grigoriev I.V."/>
            <person name="Mortensen U.H."/>
            <person name="De vries R.P."/>
            <person name="Baker S.E."/>
            <person name="Andersen M.R."/>
        </authorList>
    </citation>
    <scope>NUCLEOTIDE SEQUENCE [LARGE SCALE GENOMIC DNA]</scope>
    <source>
        <strain evidence="1 2">CBS 756.74</strain>
    </source>
</reference>
<name>A0ABR4KE27_9EURO</name>
<keyword evidence="2" id="KW-1185">Reference proteome</keyword>
<proteinExistence type="predicted"/>
<dbReference type="GeneID" id="98155335"/>
<dbReference type="EMBL" id="JBFXLR010000021">
    <property type="protein sequence ID" value="KAL2850079.1"/>
    <property type="molecule type" value="Genomic_DNA"/>
</dbReference>
<organism evidence="1 2">
    <name type="scientific">Aspergillus pseudodeflectus</name>
    <dbReference type="NCBI Taxonomy" id="176178"/>
    <lineage>
        <taxon>Eukaryota</taxon>
        <taxon>Fungi</taxon>
        <taxon>Dikarya</taxon>
        <taxon>Ascomycota</taxon>
        <taxon>Pezizomycotina</taxon>
        <taxon>Eurotiomycetes</taxon>
        <taxon>Eurotiomycetidae</taxon>
        <taxon>Eurotiales</taxon>
        <taxon>Aspergillaceae</taxon>
        <taxon>Aspergillus</taxon>
        <taxon>Aspergillus subgen. Nidulantes</taxon>
    </lineage>
</organism>
<protein>
    <submittedName>
        <fullName evidence="1">Uncharacterized protein</fullName>
    </submittedName>
</protein>
<evidence type="ECO:0000313" key="1">
    <source>
        <dbReference type="EMBL" id="KAL2850079.1"/>
    </source>
</evidence>
<evidence type="ECO:0000313" key="2">
    <source>
        <dbReference type="Proteomes" id="UP001610444"/>
    </source>
</evidence>
<sequence length="85" mass="9366">MRDWTPIIELIGRLNGLEDVNFVADKTPFEPVLFKAITGHHPACSVNIWSLQAVEQSLAPSNGGKDARFDFNALQSEISVRSPSN</sequence>
<dbReference type="Proteomes" id="UP001610444">
    <property type="component" value="Unassembled WGS sequence"/>
</dbReference>
<dbReference type="RefSeq" id="XP_070899161.1">
    <property type="nucleotide sequence ID" value="XM_071040171.1"/>
</dbReference>